<accession>A0ABT0RNK7</accession>
<name>A0ABT0RNK7_9SPHN</name>
<reference evidence="3" key="1">
    <citation type="submission" date="2022-05" db="EMBL/GenBank/DDBJ databases">
        <authorList>
            <person name="Jo J.-H."/>
            <person name="Im W.-T."/>
        </authorList>
    </citation>
    <scope>NUCLEOTIDE SEQUENCE</scope>
    <source>
        <strain evidence="3">SE158</strain>
    </source>
</reference>
<proteinExistence type="predicted"/>
<keyword evidence="2" id="KW-1133">Transmembrane helix</keyword>
<keyword evidence="2" id="KW-0812">Transmembrane</keyword>
<dbReference type="Proteomes" id="UP001165363">
    <property type="component" value="Unassembled WGS sequence"/>
</dbReference>
<feature type="transmembrane region" description="Helical" evidence="2">
    <location>
        <begin position="6"/>
        <end position="29"/>
    </location>
</feature>
<keyword evidence="4" id="KW-1185">Reference proteome</keyword>
<comment type="caution">
    <text evidence="3">The sequence shown here is derived from an EMBL/GenBank/DDBJ whole genome shotgun (WGS) entry which is preliminary data.</text>
</comment>
<evidence type="ECO:0000256" key="2">
    <source>
        <dbReference type="SAM" id="Phobius"/>
    </source>
</evidence>
<gene>
    <name evidence="3" type="ORF">LZ536_09915</name>
</gene>
<sequence>MIAFTSDQWIIIALVFVLGLLVGAFLFAGSGRKWKHRYRSETDRREALEREHAKHRREYEAREKEWREQDSLRAAALKDRRDVEDDRPL</sequence>
<evidence type="ECO:0000313" key="3">
    <source>
        <dbReference type="EMBL" id="MCL6684213.1"/>
    </source>
</evidence>
<keyword evidence="2" id="KW-0472">Membrane</keyword>
<protein>
    <submittedName>
        <fullName evidence="3">LapA family protein</fullName>
    </submittedName>
</protein>
<dbReference type="EMBL" id="JAMGBD010000002">
    <property type="protein sequence ID" value="MCL6684213.1"/>
    <property type="molecule type" value="Genomic_DNA"/>
</dbReference>
<feature type="region of interest" description="Disordered" evidence="1">
    <location>
        <begin position="41"/>
        <end position="71"/>
    </location>
</feature>
<evidence type="ECO:0000313" key="4">
    <source>
        <dbReference type="Proteomes" id="UP001165363"/>
    </source>
</evidence>
<organism evidence="3 4">
    <name type="scientific">Sphingomonas alba</name>
    <dbReference type="NCBI Taxonomy" id="2908208"/>
    <lineage>
        <taxon>Bacteria</taxon>
        <taxon>Pseudomonadati</taxon>
        <taxon>Pseudomonadota</taxon>
        <taxon>Alphaproteobacteria</taxon>
        <taxon>Sphingomonadales</taxon>
        <taxon>Sphingomonadaceae</taxon>
        <taxon>Sphingomonas</taxon>
    </lineage>
</organism>
<dbReference type="RefSeq" id="WP_249848637.1">
    <property type="nucleotide sequence ID" value="NZ_JAMGBD010000002.1"/>
</dbReference>
<evidence type="ECO:0000256" key="1">
    <source>
        <dbReference type="SAM" id="MobiDB-lite"/>
    </source>
</evidence>